<reference evidence="5 6" key="1">
    <citation type="submission" date="2020-02" db="EMBL/GenBank/DDBJ databases">
        <title>Genome sequence of Roseobacter ponti.</title>
        <authorList>
            <person name="Hollensteiner J."/>
            <person name="Schneider D."/>
            <person name="Poehlein A."/>
            <person name="Daniel R."/>
        </authorList>
    </citation>
    <scope>NUCLEOTIDE SEQUENCE [LARGE SCALE GENOMIC DNA]</scope>
    <source>
        <strain evidence="5 6">DSM 106830</strain>
    </source>
</reference>
<protein>
    <submittedName>
        <fullName evidence="5">Lytic transglycosylase domain-containing protein</fullName>
    </submittedName>
</protein>
<dbReference type="Pfam" id="PF01464">
    <property type="entry name" value="SLT"/>
    <property type="match status" value="1"/>
</dbReference>
<dbReference type="KEGG" id="rpon:G3256_05005"/>
<dbReference type="PANTHER" id="PTHR37423">
    <property type="entry name" value="SOLUBLE LYTIC MUREIN TRANSGLYCOSYLASE-RELATED"/>
    <property type="match status" value="1"/>
</dbReference>
<name>A0A858SSI7_9RHOB</name>
<organism evidence="5 6">
    <name type="scientific">Roseobacter ponti</name>
    <dbReference type="NCBI Taxonomy" id="1891787"/>
    <lineage>
        <taxon>Bacteria</taxon>
        <taxon>Pseudomonadati</taxon>
        <taxon>Pseudomonadota</taxon>
        <taxon>Alphaproteobacteria</taxon>
        <taxon>Rhodobacterales</taxon>
        <taxon>Roseobacteraceae</taxon>
        <taxon>Roseobacter</taxon>
    </lineage>
</organism>
<feature type="chain" id="PRO_5032837765" evidence="3">
    <location>
        <begin position="22"/>
        <end position="278"/>
    </location>
</feature>
<dbReference type="PANTHER" id="PTHR37423:SF2">
    <property type="entry name" value="MEMBRANE-BOUND LYTIC MUREIN TRANSGLYCOSYLASE C"/>
    <property type="match status" value="1"/>
</dbReference>
<dbReference type="Proteomes" id="UP000503308">
    <property type="component" value="Chromosome"/>
</dbReference>
<gene>
    <name evidence="5" type="ORF">G3256_05005</name>
</gene>
<dbReference type="SUPFAM" id="SSF53955">
    <property type="entry name" value="Lysozyme-like"/>
    <property type="match status" value="1"/>
</dbReference>
<evidence type="ECO:0000256" key="2">
    <source>
        <dbReference type="ARBA" id="ARBA00009387"/>
    </source>
</evidence>
<dbReference type="RefSeq" id="WP_169639779.1">
    <property type="nucleotide sequence ID" value="NZ_CP048788.1"/>
</dbReference>
<dbReference type="AlphaFoldDB" id="A0A858SSI7"/>
<feature type="domain" description="Transglycosylase SLT" evidence="4">
    <location>
        <begin position="146"/>
        <end position="236"/>
    </location>
</feature>
<proteinExistence type="inferred from homology"/>
<accession>A0A858SSI7</accession>
<keyword evidence="3" id="KW-0732">Signal</keyword>
<keyword evidence="6" id="KW-1185">Reference proteome</keyword>
<sequence>MRNILASGLCALLFTAAPALAESPPPFPEFKSKRIGVPQSGAKRINVQIDPNDQFFDRPAPRAGRTLPVTAPEETLPPATDVPVIGAYGWFWDRVSPSMLASGPGRLQSAMNIISGIGRVPQPRLQHLQSIARSNGREILKSTIGTRVSPALVLAVISVESAGKTDAVSHAGAQGLMQLMPATAARFGVKDSQSPSENISGGVKYLDWLMGEFDGDPILVLAGYNAGEGAVRKHEGVPPYAETRDYVPKVLAAFQVARGLCLTPPELVTDGCVFAGLN</sequence>
<dbReference type="InterPro" id="IPR023346">
    <property type="entry name" value="Lysozyme-like_dom_sf"/>
</dbReference>
<dbReference type="CDD" id="cd00254">
    <property type="entry name" value="LT-like"/>
    <property type="match status" value="1"/>
</dbReference>
<evidence type="ECO:0000313" key="6">
    <source>
        <dbReference type="Proteomes" id="UP000503308"/>
    </source>
</evidence>
<comment type="similarity">
    <text evidence="2">Belongs to the virb1 family.</text>
</comment>
<dbReference type="EMBL" id="CP048788">
    <property type="protein sequence ID" value="QJF50561.1"/>
    <property type="molecule type" value="Genomic_DNA"/>
</dbReference>
<dbReference type="Gene3D" id="1.10.530.10">
    <property type="match status" value="1"/>
</dbReference>
<evidence type="ECO:0000256" key="3">
    <source>
        <dbReference type="SAM" id="SignalP"/>
    </source>
</evidence>
<dbReference type="InterPro" id="IPR008258">
    <property type="entry name" value="Transglycosylase_SLT_dom_1"/>
</dbReference>
<feature type="signal peptide" evidence="3">
    <location>
        <begin position="1"/>
        <end position="21"/>
    </location>
</feature>
<evidence type="ECO:0000256" key="1">
    <source>
        <dbReference type="ARBA" id="ARBA00007734"/>
    </source>
</evidence>
<evidence type="ECO:0000313" key="5">
    <source>
        <dbReference type="EMBL" id="QJF50561.1"/>
    </source>
</evidence>
<comment type="similarity">
    <text evidence="1">Belongs to the transglycosylase Slt family.</text>
</comment>
<evidence type="ECO:0000259" key="4">
    <source>
        <dbReference type="Pfam" id="PF01464"/>
    </source>
</evidence>